<gene>
    <name evidence="2" type="ORF">B0I21_105407</name>
</gene>
<keyword evidence="3" id="KW-1185">Reference proteome</keyword>
<proteinExistence type="predicted"/>
<protein>
    <submittedName>
        <fullName evidence="2">Uncharacterized protein</fullName>
    </submittedName>
</protein>
<evidence type="ECO:0000313" key="2">
    <source>
        <dbReference type="EMBL" id="TDS13271.1"/>
    </source>
</evidence>
<organism evidence="2 3">
    <name type="scientific">Sphingobacterium paludis</name>
    <dbReference type="NCBI Taxonomy" id="1476465"/>
    <lineage>
        <taxon>Bacteria</taxon>
        <taxon>Pseudomonadati</taxon>
        <taxon>Bacteroidota</taxon>
        <taxon>Sphingobacteriia</taxon>
        <taxon>Sphingobacteriales</taxon>
        <taxon>Sphingobacteriaceae</taxon>
        <taxon>Sphingobacterium</taxon>
    </lineage>
</organism>
<feature type="signal peptide" evidence="1">
    <location>
        <begin position="1"/>
        <end position="25"/>
    </location>
</feature>
<dbReference type="Proteomes" id="UP000294752">
    <property type="component" value="Unassembled WGS sequence"/>
</dbReference>
<sequence>MKKRHNFLVMVCVLFALTASLSAKAQYYAPVWLNYGSSSTYEFNTTGFNLTLYNNETSEYYYFETYGRPMIDGTTYDMGDVPAGNYKISISMRSFMRSEAYFDWTGNGQSGTNVYIGIFGETVLTEDIVINETTPGIELYLTSY</sequence>
<evidence type="ECO:0000256" key="1">
    <source>
        <dbReference type="SAM" id="SignalP"/>
    </source>
</evidence>
<keyword evidence="1" id="KW-0732">Signal</keyword>
<dbReference type="OrthoDB" id="9849817at2"/>
<feature type="chain" id="PRO_5020899614" evidence="1">
    <location>
        <begin position="26"/>
        <end position="144"/>
    </location>
</feature>
<comment type="caution">
    <text evidence="2">The sequence shown here is derived from an EMBL/GenBank/DDBJ whole genome shotgun (WGS) entry which is preliminary data.</text>
</comment>
<accession>A0A4R7CZR4</accession>
<dbReference type="AlphaFoldDB" id="A0A4R7CZR4"/>
<evidence type="ECO:0000313" key="3">
    <source>
        <dbReference type="Proteomes" id="UP000294752"/>
    </source>
</evidence>
<dbReference type="RefSeq" id="WP_133640740.1">
    <property type="nucleotide sequence ID" value="NZ_SNZV01000005.1"/>
</dbReference>
<reference evidence="2 3" key="1">
    <citation type="submission" date="2019-03" db="EMBL/GenBank/DDBJ databases">
        <title>Genomic Encyclopedia of Type Strains, Phase III (KMG-III): the genomes of soil and plant-associated and newly described type strains.</title>
        <authorList>
            <person name="Whitman W."/>
        </authorList>
    </citation>
    <scope>NUCLEOTIDE SEQUENCE [LARGE SCALE GENOMIC DNA]</scope>
    <source>
        <strain evidence="2 3">CGMCC 1.12801</strain>
    </source>
</reference>
<dbReference type="EMBL" id="SNZV01000005">
    <property type="protein sequence ID" value="TDS13271.1"/>
    <property type="molecule type" value="Genomic_DNA"/>
</dbReference>
<name>A0A4R7CZR4_9SPHI</name>